<reference evidence="5" key="2">
    <citation type="journal article" date="2011" name="G3 (Bethesda)">
        <title>The awesome power of yeast evolutionary genetics: New genome sequences and strain resources for the Saccharomyces sensu stricto genus.</title>
        <authorList>
            <person name="Scannell D.R."/>
            <person name="Zill O.A."/>
            <person name="Rokas A."/>
            <person name="Payen C."/>
            <person name="Dunham M.J."/>
            <person name="Eisen M.B."/>
            <person name="Rine J."/>
            <person name="Johnston M."/>
            <person name="Hittinger C.T."/>
        </authorList>
    </citation>
    <scope>GENOME REANNOTATION</scope>
    <source>
        <strain evidence="5">ATCC MYA-4449 / AS 2.2408 / CBS 8840 / NBRC 1802 / NCYC 2889</strain>
    </source>
</reference>
<sequence>MLESSRLEPRICRRLLHAHMFQFIASVETQDGLKASSAKISPNGQFLAITQGLNILIFDVNKQVISQTLVTSHARPFSELCWSPDGLCLATASDDFSVEIIHLSYGLLHTFVGHTAPVISLTFNRKGNLLFTSSMDESIKIWDTLNGSLMKTISAHSEAVVSVDVPVSDSSILSSGSYDGLIRIFDSGTGHCLKTLTYDKDWKRENGVVPISQVKFSENARYLLVKSLDGVVKIWDCIGGCVVRTFQVQLSEKGVLHHSCGMDFLNPEDGSTPLVISGYENGDIYCWNSDNKDLVQLLDGSLHHHNSPVMSIHCFGNIMCSLALNGDCCLWRWL</sequence>
<feature type="repeat" description="WD" evidence="3">
    <location>
        <begin position="211"/>
        <end position="236"/>
    </location>
</feature>
<evidence type="ECO:0000313" key="5">
    <source>
        <dbReference type="Proteomes" id="UP000002753"/>
    </source>
</evidence>
<dbReference type="Gene3D" id="2.130.10.10">
    <property type="entry name" value="YVTN repeat-like/Quinoprotein amine dehydrogenase"/>
    <property type="match status" value="1"/>
</dbReference>
<proteinExistence type="predicted"/>
<evidence type="ECO:0000256" key="2">
    <source>
        <dbReference type="ARBA" id="ARBA00022737"/>
    </source>
</evidence>
<dbReference type="FunFam" id="2.130.10.10:FF:000971">
    <property type="entry name" value="COMPASS component SWD3"/>
    <property type="match status" value="1"/>
</dbReference>
<dbReference type="PROSITE" id="PS50082">
    <property type="entry name" value="WD_REPEATS_2"/>
    <property type="match status" value="3"/>
</dbReference>
<dbReference type="InterPro" id="IPR015943">
    <property type="entry name" value="WD40/YVTN_repeat-like_dom_sf"/>
</dbReference>
<organism evidence="4 5">
    <name type="scientific">Saccharomyces kudriavzevii (strain ATCC MYA-4449 / AS 2.2408 / CBS 8840 / NBRC 1802 / NCYC 2889)</name>
    <name type="common">Yeast</name>
    <dbReference type="NCBI Taxonomy" id="226230"/>
    <lineage>
        <taxon>Eukaryota</taxon>
        <taxon>Fungi</taxon>
        <taxon>Dikarya</taxon>
        <taxon>Ascomycota</taxon>
        <taxon>Saccharomycotina</taxon>
        <taxon>Saccharomycetes</taxon>
        <taxon>Saccharomycetales</taxon>
        <taxon>Saccharomycetaceae</taxon>
        <taxon>Saccharomyces</taxon>
    </lineage>
</organism>
<protein>
    <submittedName>
        <fullName evidence="4">SWD3-like protein</fullName>
    </submittedName>
</protein>
<evidence type="ECO:0000256" key="1">
    <source>
        <dbReference type="ARBA" id="ARBA00022574"/>
    </source>
</evidence>
<dbReference type="GO" id="GO:0042393">
    <property type="term" value="F:histone binding"/>
    <property type="evidence" value="ECO:0007669"/>
    <property type="project" value="TreeGrafter"/>
</dbReference>
<dbReference type="PROSITE" id="PS50294">
    <property type="entry name" value="WD_REPEATS_REGION"/>
    <property type="match status" value="1"/>
</dbReference>
<evidence type="ECO:0000256" key="3">
    <source>
        <dbReference type="PROSITE-ProRule" id="PRU00221"/>
    </source>
</evidence>
<keyword evidence="2" id="KW-0677">Repeat</keyword>
<name>J4U3N3_SACK1</name>
<dbReference type="PANTHER" id="PTHR22847">
    <property type="entry name" value="WD40 REPEAT PROTEIN"/>
    <property type="match status" value="1"/>
</dbReference>
<accession>J4U3N3</accession>
<dbReference type="HOGENOM" id="CLU_000288_57_1_1"/>
<dbReference type="GO" id="GO:0048188">
    <property type="term" value="C:Set1C/COMPASS complex"/>
    <property type="evidence" value="ECO:0007669"/>
    <property type="project" value="TreeGrafter"/>
</dbReference>
<dbReference type="InterPro" id="IPR001680">
    <property type="entry name" value="WD40_rpt"/>
</dbReference>
<feature type="repeat" description="WD" evidence="3">
    <location>
        <begin position="111"/>
        <end position="152"/>
    </location>
</feature>
<dbReference type="AlphaFoldDB" id="J4U3N3"/>
<dbReference type="SMART" id="SM00320">
    <property type="entry name" value="WD40"/>
    <property type="match status" value="6"/>
</dbReference>
<reference evidence="4 5" key="1">
    <citation type="journal article" date="2003" name="Science">
        <title>Finding functional features in Saccharomyces genomes by phylogenetic footprinting.</title>
        <authorList>
            <person name="Cliften P.F."/>
            <person name="Sudarsanam P."/>
            <person name="Desikan A."/>
            <person name="Fulton L."/>
            <person name="Fulton B."/>
            <person name="Majors J."/>
            <person name="Waterston R."/>
            <person name="Cohen B.A."/>
            <person name="Johnston M."/>
        </authorList>
    </citation>
    <scope>NUCLEOTIDE SEQUENCE [LARGE SCALE GENOMIC DNA]</scope>
    <source>
        <strain evidence="5">ATCC MYA-4449 / AS 2.2408 / CBS 8840 / NBRC 1802 / NCYC 2889</strain>
    </source>
</reference>
<dbReference type="InterPro" id="IPR036322">
    <property type="entry name" value="WD40_repeat_dom_sf"/>
</dbReference>
<keyword evidence="5" id="KW-1185">Reference proteome</keyword>
<comment type="caution">
    <text evidence="4">The sequence shown here is derived from an EMBL/GenBank/DDBJ whole genome shotgun (WGS) entry which is preliminary data.</text>
</comment>
<gene>
    <name evidence="4" type="primary">YBR175W</name>
    <name evidence="4" type="ORF">SKUD_197305</name>
</gene>
<dbReference type="Proteomes" id="UP000002753">
    <property type="component" value="Unassembled WGS sequence"/>
</dbReference>
<dbReference type="Pfam" id="PF00400">
    <property type="entry name" value="WD40"/>
    <property type="match status" value="4"/>
</dbReference>
<evidence type="ECO:0000313" key="4">
    <source>
        <dbReference type="EMBL" id="EJT44510.1"/>
    </source>
</evidence>
<keyword evidence="1 3" id="KW-0853">WD repeat</keyword>
<dbReference type="PANTHER" id="PTHR22847:SF637">
    <property type="entry name" value="WD REPEAT DOMAIN 5B"/>
    <property type="match status" value="1"/>
</dbReference>
<dbReference type="SUPFAM" id="SSF50978">
    <property type="entry name" value="WD40 repeat-like"/>
    <property type="match status" value="1"/>
</dbReference>
<dbReference type="STRING" id="226230.J4U3N3"/>
<dbReference type="EMBL" id="AACI03000343">
    <property type="protein sequence ID" value="EJT44510.1"/>
    <property type="molecule type" value="Genomic_DNA"/>
</dbReference>
<feature type="repeat" description="WD" evidence="3">
    <location>
        <begin position="153"/>
        <end position="195"/>
    </location>
</feature>